<dbReference type="EMBL" id="JBHTKH010000002">
    <property type="protein sequence ID" value="MFD1053797.1"/>
    <property type="molecule type" value="Genomic_DNA"/>
</dbReference>
<dbReference type="InterPro" id="IPR027417">
    <property type="entry name" value="P-loop_NTPase"/>
</dbReference>
<organism evidence="2 3">
    <name type="scientific">Terrabacter terrigena</name>
    <dbReference type="NCBI Taxonomy" id="574718"/>
    <lineage>
        <taxon>Bacteria</taxon>
        <taxon>Bacillati</taxon>
        <taxon>Actinomycetota</taxon>
        <taxon>Actinomycetes</taxon>
        <taxon>Micrococcales</taxon>
        <taxon>Intrasporangiaceae</taxon>
        <taxon>Terrabacter</taxon>
    </lineage>
</organism>
<dbReference type="Gene3D" id="3.40.50.300">
    <property type="entry name" value="P-loop containing nucleotide triphosphate hydrolases"/>
    <property type="match status" value="1"/>
</dbReference>
<gene>
    <name evidence="2" type="ORF">ACFQ2V_05705</name>
</gene>
<evidence type="ECO:0000313" key="2">
    <source>
        <dbReference type="EMBL" id="MFD1053797.1"/>
    </source>
</evidence>
<name>A0ABW3MV38_9MICO</name>
<feature type="domain" description="AAA" evidence="1">
    <location>
        <begin position="132"/>
        <end position="294"/>
    </location>
</feature>
<accession>A0ABW3MV38</accession>
<dbReference type="Pfam" id="PF13614">
    <property type="entry name" value="AAA_31"/>
    <property type="match status" value="1"/>
</dbReference>
<comment type="caution">
    <text evidence="2">The sequence shown here is derived from an EMBL/GenBank/DDBJ whole genome shotgun (WGS) entry which is preliminary data.</text>
</comment>
<dbReference type="PANTHER" id="PTHR43384">
    <property type="entry name" value="SEPTUM SITE-DETERMINING PROTEIN MIND HOMOLOG, CHLOROPLASTIC-RELATED"/>
    <property type="match status" value="1"/>
</dbReference>
<evidence type="ECO:0000313" key="3">
    <source>
        <dbReference type="Proteomes" id="UP001597046"/>
    </source>
</evidence>
<dbReference type="PANTHER" id="PTHR43384:SF13">
    <property type="entry name" value="SLR0110 PROTEIN"/>
    <property type="match status" value="1"/>
</dbReference>
<dbReference type="Proteomes" id="UP001597046">
    <property type="component" value="Unassembled WGS sequence"/>
</dbReference>
<dbReference type="InterPro" id="IPR050625">
    <property type="entry name" value="ParA/MinD_ATPase"/>
</dbReference>
<keyword evidence="3" id="KW-1185">Reference proteome</keyword>
<evidence type="ECO:0000259" key="1">
    <source>
        <dbReference type="Pfam" id="PF13614"/>
    </source>
</evidence>
<dbReference type="SUPFAM" id="SSF52540">
    <property type="entry name" value="P-loop containing nucleoside triphosphate hydrolases"/>
    <property type="match status" value="1"/>
</dbReference>
<protein>
    <submittedName>
        <fullName evidence="2">CpaE family protein</fullName>
    </submittedName>
</protein>
<reference evidence="3" key="1">
    <citation type="journal article" date="2019" name="Int. J. Syst. Evol. Microbiol.">
        <title>The Global Catalogue of Microorganisms (GCM) 10K type strain sequencing project: providing services to taxonomists for standard genome sequencing and annotation.</title>
        <authorList>
            <consortium name="The Broad Institute Genomics Platform"/>
            <consortium name="The Broad Institute Genome Sequencing Center for Infectious Disease"/>
            <person name="Wu L."/>
            <person name="Ma J."/>
        </authorList>
    </citation>
    <scope>NUCLEOTIDE SEQUENCE [LARGE SCALE GENOMIC DNA]</scope>
    <source>
        <strain evidence="3">CCUG 57508</strain>
    </source>
</reference>
<proteinExistence type="predicted"/>
<dbReference type="InterPro" id="IPR025669">
    <property type="entry name" value="AAA_dom"/>
</dbReference>
<sequence length="392" mass="41357">MTILWDATAGGGEAYHFALGGDALHLTSGPRVSRALEDDPSHALVIIGPDIDLDSACNLAEEERVARPELGVILLRHRLDVTVLAQALRSGVREVVAADDQNAIAEAVRRSNALTAQLVGHGAAGGGTRDGKVITVFSAKGGVGKTTVSTNLATYLASTGARTVLVDLDLMFGDVAISLQLQPPGSVRDLVAMSGHLDAQGVQSVVTRHEPSGLDVIAAPPDPADAERVPSHVIVELLRVARANYDYVLVDTPPSFTEHVLAAFDLSDLTVLVATLDIPAVKNLRIAINTLDTLGASREARTIVLNRADAKVGLRPDDVEAALKAPISANIPNTLAVPASVNRGVAIILDEPRSPVAMALRELADTEIRRRFGEDLQNGAKRSTFGLLRSKR</sequence>
<dbReference type="RefSeq" id="WP_386051557.1">
    <property type="nucleotide sequence ID" value="NZ_JBHTKH010000002.1"/>
</dbReference>